<dbReference type="Pfam" id="PF05569">
    <property type="entry name" value="Peptidase_M56"/>
    <property type="match status" value="1"/>
</dbReference>
<dbReference type="InterPro" id="IPR008756">
    <property type="entry name" value="Peptidase_M56"/>
</dbReference>
<proteinExistence type="predicted"/>
<reference evidence="3" key="2">
    <citation type="submission" date="2021-04" db="EMBL/GenBank/DDBJ databases">
        <authorList>
            <person name="Gilroy R."/>
        </authorList>
    </citation>
    <scope>NUCLEOTIDE SEQUENCE</scope>
    <source>
        <strain evidence="3">USAMLcec2-132</strain>
    </source>
</reference>
<gene>
    <name evidence="3" type="ORF">H9761_07660</name>
</gene>
<dbReference type="PANTHER" id="PTHR34978">
    <property type="entry name" value="POSSIBLE SENSOR-TRANSDUCER PROTEIN BLAR"/>
    <property type="match status" value="1"/>
</dbReference>
<accession>A0A9D2NFU2</accession>
<feature type="transmembrane region" description="Helical" evidence="1">
    <location>
        <begin position="6"/>
        <end position="23"/>
    </location>
</feature>
<feature type="transmembrane region" description="Helical" evidence="1">
    <location>
        <begin position="30"/>
        <end position="48"/>
    </location>
</feature>
<comment type="caution">
    <text evidence="3">The sequence shown here is derived from an EMBL/GenBank/DDBJ whole genome shotgun (WGS) entry which is preliminary data.</text>
</comment>
<keyword evidence="1" id="KW-0472">Membrane</keyword>
<evidence type="ECO:0000259" key="2">
    <source>
        <dbReference type="Pfam" id="PF05569"/>
    </source>
</evidence>
<dbReference type="InterPro" id="IPR005543">
    <property type="entry name" value="PASTA_dom"/>
</dbReference>
<reference evidence="3" key="1">
    <citation type="journal article" date="2021" name="PeerJ">
        <title>Extensive microbial diversity within the chicken gut microbiome revealed by metagenomics and culture.</title>
        <authorList>
            <person name="Gilroy R."/>
            <person name="Ravi A."/>
            <person name="Getino M."/>
            <person name="Pursley I."/>
            <person name="Horton D.L."/>
            <person name="Alikhan N.F."/>
            <person name="Baker D."/>
            <person name="Gharbi K."/>
            <person name="Hall N."/>
            <person name="Watson M."/>
            <person name="Adriaenssens E.M."/>
            <person name="Foster-Nyarko E."/>
            <person name="Jarju S."/>
            <person name="Secka A."/>
            <person name="Antonio M."/>
            <person name="Oren A."/>
            <person name="Chaudhuri R.R."/>
            <person name="La Ragione R."/>
            <person name="Hildebrand F."/>
            <person name="Pallen M.J."/>
        </authorList>
    </citation>
    <scope>NUCLEOTIDE SEQUENCE</scope>
    <source>
        <strain evidence="3">USAMLcec2-132</strain>
    </source>
</reference>
<sequence>MLLSMTAGGSLLTICYLLLRLFLKDRSRNLCRRLSFFPVLRLLLPVSIPCLPPLDGLAAGSPERFASFRFWLPGYLTICAVLFFFLFIRHFIFLKKYDDALPASDPLIQEWLAGKKGAVTFTGKVSGQAAVPFTVKASGQAAVPFVYGLFHPVILLPAGMRKDDPCLFCLLEHEYTHILHRDICLKYLAGMALCVHWFNPLCWILFFIIDQDIEFACDETVAAKMNRAEKAEYARLLLSFSQPSHIRAGLCQSSGGRRLEKRIRAILKEAGGKSAGHLLPLKKITLCTFLLMAFLLIPSFFTCSDARSESQTVPDVEGMALEDARNLLEARGLSCFSLTP</sequence>
<evidence type="ECO:0000313" key="3">
    <source>
        <dbReference type="EMBL" id="HJC23562.1"/>
    </source>
</evidence>
<protein>
    <recommendedName>
        <fullName evidence="2">Peptidase M56 domain-containing protein</fullName>
    </recommendedName>
</protein>
<name>A0A9D2NFU2_9FIRM</name>
<keyword evidence="1" id="KW-1133">Transmembrane helix</keyword>
<keyword evidence="1" id="KW-0812">Transmembrane</keyword>
<dbReference type="AlphaFoldDB" id="A0A9D2NFU2"/>
<dbReference type="EMBL" id="DWWS01000027">
    <property type="protein sequence ID" value="HJC23562.1"/>
    <property type="molecule type" value="Genomic_DNA"/>
</dbReference>
<dbReference type="InterPro" id="IPR052173">
    <property type="entry name" value="Beta-lactam_resp_regulator"/>
</dbReference>
<feature type="transmembrane region" description="Helical" evidence="1">
    <location>
        <begin position="68"/>
        <end position="88"/>
    </location>
</feature>
<evidence type="ECO:0000313" key="4">
    <source>
        <dbReference type="Proteomes" id="UP000823891"/>
    </source>
</evidence>
<evidence type="ECO:0000256" key="1">
    <source>
        <dbReference type="SAM" id="Phobius"/>
    </source>
</evidence>
<feature type="domain" description="Peptidase M56" evidence="2">
    <location>
        <begin position="132"/>
        <end position="266"/>
    </location>
</feature>
<feature type="transmembrane region" description="Helical" evidence="1">
    <location>
        <begin position="284"/>
        <end position="301"/>
    </location>
</feature>
<dbReference type="Proteomes" id="UP000823891">
    <property type="component" value="Unassembled WGS sequence"/>
</dbReference>
<dbReference type="CDD" id="cd07341">
    <property type="entry name" value="M56_BlaR1_MecR1_like"/>
    <property type="match status" value="1"/>
</dbReference>
<dbReference type="CDD" id="cd06577">
    <property type="entry name" value="PASTA_pknB"/>
    <property type="match status" value="1"/>
</dbReference>
<organism evidence="3 4">
    <name type="scientific">Candidatus Eisenbergiella merdavium</name>
    <dbReference type="NCBI Taxonomy" id="2838551"/>
    <lineage>
        <taxon>Bacteria</taxon>
        <taxon>Bacillati</taxon>
        <taxon>Bacillota</taxon>
        <taxon>Clostridia</taxon>
        <taxon>Lachnospirales</taxon>
        <taxon>Lachnospiraceae</taxon>
        <taxon>Eisenbergiella</taxon>
    </lineage>
</organism>
<dbReference type="PANTHER" id="PTHR34978:SF3">
    <property type="entry name" value="SLR0241 PROTEIN"/>
    <property type="match status" value="1"/>
</dbReference>